<dbReference type="EMBL" id="JANIEX010000847">
    <property type="protein sequence ID" value="KAJ3562632.1"/>
    <property type="molecule type" value="Genomic_DNA"/>
</dbReference>
<feature type="compositionally biased region" description="Low complexity" evidence="1">
    <location>
        <begin position="286"/>
        <end position="301"/>
    </location>
</feature>
<proteinExistence type="predicted"/>
<feature type="region of interest" description="Disordered" evidence="1">
    <location>
        <begin position="464"/>
        <end position="544"/>
    </location>
</feature>
<protein>
    <submittedName>
        <fullName evidence="2">Uncharacterized protein</fullName>
    </submittedName>
</protein>
<evidence type="ECO:0000313" key="3">
    <source>
        <dbReference type="Proteomes" id="UP001213000"/>
    </source>
</evidence>
<dbReference type="Proteomes" id="UP001213000">
    <property type="component" value="Unassembled WGS sequence"/>
</dbReference>
<feature type="compositionally biased region" description="Pro residues" evidence="1">
    <location>
        <begin position="469"/>
        <end position="480"/>
    </location>
</feature>
<reference evidence="2" key="1">
    <citation type="submission" date="2022-07" db="EMBL/GenBank/DDBJ databases">
        <title>Genome Sequence of Leucocoprinus birnbaumii.</title>
        <authorList>
            <person name="Buettner E."/>
        </authorList>
    </citation>
    <scope>NUCLEOTIDE SEQUENCE</scope>
    <source>
        <strain evidence="2">VT141</strain>
    </source>
</reference>
<keyword evidence="3" id="KW-1185">Reference proteome</keyword>
<name>A0AAD5VNV2_9AGAR</name>
<accession>A0AAD5VNV2</accession>
<evidence type="ECO:0000313" key="2">
    <source>
        <dbReference type="EMBL" id="KAJ3562632.1"/>
    </source>
</evidence>
<dbReference type="AlphaFoldDB" id="A0AAD5VNV2"/>
<comment type="caution">
    <text evidence="2">The sequence shown here is derived from an EMBL/GenBank/DDBJ whole genome shotgun (WGS) entry which is preliminary data.</text>
</comment>
<feature type="compositionally biased region" description="Low complexity" evidence="1">
    <location>
        <begin position="512"/>
        <end position="523"/>
    </location>
</feature>
<sequence length="561" mass="62096">MQSSTQPRRFSGDEVVRILSGMNIKLQKDTKLDSLKLNQRLRKSLDAAQRFYRVFPHNDVNPLHYPPWRPNRLLAPVFQRNQDGCYWGPDSKEMSSVEMPDVKHETTHEDVFRKLADCVDDISSDWDLEKGNLSLMLRDNKTKRVIFIRVLSAHEVNPTTPLIFLGYMIIEGLEKSRYDDLLARYLGPNEGMEIYFMNALEQDLFLHLLMLNRKHISPVFKPPWRADIQEFKLSFFIPITKVSKSDIVRLRNLPSTMATTYSAFFSSGLLAPPTLYSKTGTPPSSPGLLPSSPGFAPLSPGVTRGSSPTPMDDDSDIEDLDITMDVDSTRAITPTPSSAGGRSRSGSVASTVQQAPRPRLRRRRSSINVATSPMNAIKSPQRNAGNALHLQQRIPPLPTTNSVGRSRSGSLSFLGLGAPSSADSSDAPKVASQSISLFGRMRSGSIGSSSITNMFRPRRLARRLASGPAPSPPPTAPLPAIPTEMSKHTHSKSNSLFHNTSIFSNPKGMFSQTTTRPPLTQRTDSPDAQAPPTRPKGRDRAYSCTKGVTVDARIDEEMKEN</sequence>
<feature type="compositionally biased region" description="Low complexity" evidence="1">
    <location>
        <begin position="334"/>
        <end position="352"/>
    </location>
</feature>
<feature type="compositionally biased region" description="Acidic residues" evidence="1">
    <location>
        <begin position="311"/>
        <end position="324"/>
    </location>
</feature>
<feature type="compositionally biased region" description="Polar residues" evidence="1">
    <location>
        <begin position="366"/>
        <end position="380"/>
    </location>
</feature>
<evidence type="ECO:0000256" key="1">
    <source>
        <dbReference type="SAM" id="MobiDB-lite"/>
    </source>
</evidence>
<feature type="compositionally biased region" description="Polar residues" evidence="1">
    <location>
        <begin position="492"/>
        <end position="504"/>
    </location>
</feature>
<feature type="region of interest" description="Disordered" evidence="1">
    <location>
        <begin position="276"/>
        <end position="380"/>
    </location>
</feature>
<gene>
    <name evidence="2" type="ORF">NP233_g9454</name>
</gene>
<organism evidence="2 3">
    <name type="scientific">Leucocoprinus birnbaumii</name>
    <dbReference type="NCBI Taxonomy" id="56174"/>
    <lineage>
        <taxon>Eukaryota</taxon>
        <taxon>Fungi</taxon>
        <taxon>Dikarya</taxon>
        <taxon>Basidiomycota</taxon>
        <taxon>Agaricomycotina</taxon>
        <taxon>Agaricomycetes</taxon>
        <taxon>Agaricomycetidae</taxon>
        <taxon>Agaricales</taxon>
        <taxon>Agaricineae</taxon>
        <taxon>Agaricaceae</taxon>
        <taxon>Leucocoprinus</taxon>
    </lineage>
</organism>